<dbReference type="EMBL" id="LKTM01000112">
    <property type="protein sequence ID" value="KQH79265.1"/>
    <property type="molecule type" value="Genomic_DNA"/>
</dbReference>
<evidence type="ECO:0000259" key="4">
    <source>
        <dbReference type="PROSITE" id="PS50975"/>
    </source>
</evidence>
<evidence type="ECO:0000256" key="3">
    <source>
        <dbReference type="PROSITE-ProRule" id="PRU00409"/>
    </source>
</evidence>
<dbReference type="Proteomes" id="UP000051677">
    <property type="component" value="Unassembled WGS sequence"/>
</dbReference>
<sequence>MTAPARVSVLHLVGSAVDDFHAELSRLYARACLDALAADDRYDVLLAYVSPDGSWRFPDDLSARALSSATPLPVSQAITRLRALRVDVVVPQMFCLPGMTSYRRLLSALRLPYIGNAPDVMEIAADKATTRAIVAAAGVAVPAGEVVRAGERTTLPLPVVVKPVMADNSVGVSLVGTQAELGGALDRALAHGESALVESYVELGREVRCGIVVRDNELVCLPLEEYAVHATTKPIRDHADKLRRTDDGGLYLVAKDTRHAWIVPTDDPVTEVVWEAARRCHRALGCRHYSLFDFRIDPAGKPWFLEAGLYCSFAPTSVIAVMAAAAGMDVTELFADQLREIGLEGAPCLTTRR</sequence>
<feature type="domain" description="ATP-grasp" evidence="4">
    <location>
        <begin position="131"/>
        <end position="339"/>
    </location>
</feature>
<dbReference type="InterPro" id="IPR011761">
    <property type="entry name" value="ATP-grasp"/>
</dbReference>
<keyword evidence="3" id="KW-0067">ATP-binding</keyword>
<evidence type="ECO:0000256" key="1">
    <source>
        <dbReference type="ARBA" id="ARBA00010871"/>
    </source>
</evidence>
<name>A0A0Q2LTH8_MYCGO</name>
<proteinExistence type="inferred from homology"/>
<comment type="similarity">
    <text evidence="1">Belongs to the D-alanine--D-alanine ligase family.</text>
</comment>
<dbReference type="Gene3D" id="3.30.470.20">
    <property type="entry name" value="ATP-grasp fold, B domain"/>
    <property type="match status" value="1"/>
</dbReference>
<dbReference type="Gene3D" id="3.40.50.20">
    <property type="match status" value="1"/>
</dbReference>
<accession>A0A0Q2LTH8</accession>
<evidence type="ECO:0000313" key="5">
    <source>
        <dbReference type="EMBL" id="KQH79265.1"/>
    </source>
</evidence>
<dbReference type="STRING" id="1778.A9W97_20625"/>
<dbReference type="PANTHER" id="PTHR23132:SF23">
    <property type="entry name" value="D-ALANINE--D-ALANINE LIGASE B"/>
    <property type="match status" value="1"/>
</dbReference>
<evidence type="ECO:0000313" key="6">
    <source>
        <dbReference type="Proteomes" id="UP000051677"/>
    </source>
</evidence>
<gene>
    <name evidence="5" type="ORF">AO501_14475</name>
</gene>
<organism evidence="5 6">
    <name type="scientific">Mycobacterium gordonae</name>
    <dbReference type="NCBI Taxonomy" id="1778"/>
    <lineage>
        <taxon>Bacteria</taxon>
        <taxon>Bacillati</taxon>
        <taxon>Actinomycetota</taxon>
        <taxon>Actinomycetes</taxon>
        <taxon>Mycobacteriales</taxon>
        <taxon>Mycobacteriaceae</taxon>
        <taxon>Mycobacterium</taxon>
    </lineage>
</organism>
<dbReference type="SUPFAM" id="SSF56059">
    <property type="entry name" value="Glutathione synthetase ATP-binding domain-like"/>
    <property type="match status" value="1"/>
</dbReference>
<dbReference type="InterPro" id="IPR013815">
    <property type="entry name" value="ATP_grasp_subdomain_1"/>
</dbReference>
<comment type="caution">
    <text evidence="5">The sequence shown here is derived from an EMBL/GenBank/DDBJ whole genome shotgun (WGS) entry which is preliminary data.</text>
</comment>
<dbReference type="PROSITE" id="PS50975">
    <property type="entry name" value="ATP_GRASP"/>
    <property type="match status" value="1"/>
</dbReference>
<evidence type="ECO:0000256" key="2">
    <source>
        <dbReference type="ARBA" id="ARBA00022598"/>
    </source>
</evidence>
<dbReference type="GO" id="GO:0005524">
    <property type="term" value="F:ATP binding"/>
    <property type="evidence" value="ECO:0007669"/>
    <property type="project" value="UniProtKB-UniRule"/>
</dbReference>
<dbReference type="RefSeq" id="WP_055577815.1">
    <property type="nucleotide sequence ID" value="NZ_LKTM01000112.1"/>
</dbReference>
<keyword evidence="3" id="KW-0547">Nucleotide-binding</keyword>
<dbReference type="Pfam" id="PF07478">
    <property type="entry name" value="Dala_Dala_lig_C"/>
    <property type="match status" value="1"/>
</dbReference>
<keyword evidence="2 5" id="KW-0436">Ligase</keyword>
<dbReference type="PANTHER" id="PTHR23132">
    <property type="entry name" value="D-ALANINE--D-ALANINE LIGASE"/>
    <property type="match status" value="1"/>
</dbReference>
<dbReference type="GO" id="GO:0008716">
    <property type="term" value="F:D-alanine-D-alanine ligase activity"/>
    <property type="evidence" value="ECO:0007669"/>
    <property type="project" value="InterPro"/>
</dbReference>
<protein>
    <submittedName>
        <fullName evidence="5">D-alanine--D-alanine ligase</fullName>
    </submittedName>
</protein>
<reference evidence="5 6" key="1">
    <citation type="submission" date="2015-10" db="EMBL/GenBank/DDBJ databases">
        <title>Mycobacterium gordonae draft genome assembly.</title>
        <authorList>
            <person name="Ustinova V."/>
            <person name="Smirnova T."/>
            <person name="Blagodatskikh K."/>
            <person name="Varlamov D."/>
            <person name="Larionova E."/>
            <person name="Chernousova L."/>
        </authorList>
    </citation>
    <scope>NUCLEOTIDE SEQUENCE [LARGE SCALE GENOMIC DNA]</scope>
    <source>
        <strain evidence="5 6">CTRI 14-8773</strain>
    </source>
</reference>
<dbReference type="OrthoDB" id="9813261at2"/>
<dbReference type="GO" id="GO:0046872">
    <property type="term" value="F:metal ion binding"/>
    <property type="evidence" value="ECO:0007669"/>
    <property type="project" value="InterPro"/>
</dbReference>
<dbReference type="InterPro" id="IPR011095">
    <property type="entry name" value="Dala_Dala_lig_C"/>
</dbReference>
<dbReference type="AlphaFoldDB" id="A0A0Q2LTH8"/>
<dbReference type="Gene3D" id="3.30.1490.20">
    <property type="entry name" value="ATP-grasp fold, A domain"/>
    <property type="match status" value="1"/>
</dbReference>